<sequence>MEPVPDWMDRMIGTVELIALKLFFDWNTLELIPWHGWITCAELAENSNADEALITQTKNNIVAHTERPQTYLPSTLNEFMFEGHIITGLKLPASRLHTPYAFARGQPEKEIWLIQDVNPEKLKRTMKGIEMAQQLIPLAGIYDFTWVKLKVAEQQDRPILIDVGGGKGHAVKAILEENPFLPSDHIVLQDREEVIDQVAKLNEPELRGVQLHADDFHNVQLSAMGQDSKILAVKYVLPNPPSPVLALTDFAIMEIGGKERTVKDLGNVMARASLKIEKIHGLDMRMQFIECAKA</sequence>
<keyword evidence="2" id="KW-1185">Reference proteome</keyword>
<proteinExistence type="predicted"/>
<reference evidence="1 2" key="1">
    <citation type="submission" date="2016-11" db="EMBL/GenBank/DDBJ databases">
        <title>Draft Genome Assembly of Colletotrichum chlorophyti a pathogen of herbaceous plants.</title>
        <authorList>
            <person name="Gan P."/>
            <person name="Narusaka M."/>
            <person name="Tsushima A."/>
            <person name="Narusaka Y."/>
            <person name="Takano Y."/>
            <person name="Shirasu K."/>
        </authorList>
    </citation>
    <scope>NUCLEOTIDE SEQUENCE [LARGE SCALE GENOMIC DNA]</scope>
    <source>
        <strain evidence="1 2">NTL11</strain>
    </source>
</reference>
<dbReference type="InterPro" id="IPR029063">
    <property type="entry name" value="SAM-dependent_MTases_sf"/>
</dbReference>
<dbReference type="Gene3D" id="3.40.50.150">
    <property type="entry name" value="Vaccinia Virus protein VP39"/>
    <property type="match status" value="2"/>
</dbReference>
<gene>
    <name evidence="1" type="ORF">CCHL11_02287</name>
</gene>
<dbReference type="Proteomes" id="UP000186583">
    <property type="component" value="Unassembled WGS sequence"/>
</dbReference>
<evidence type="ECO:0000313" key="1">
    <source>
        <dbReference type="EMBL" id="OLN96799.1"/>
    </source>
</evidence>
<dbReference type="AlphaFoldDB" id="A0A1Q8S5T9"/>
<dbReference type="PANTHER" id="PTHR43712">
    <property type="entry name" value="PUTATIVE (AFU_ORTHOLOGUE AFUA_4G14580)-RELATED"/>
    <property type="match status" value="1"/>
</dbReference>
<dbReference type="OrthoDB" id="1535081at2759"/>
<protein>
    <recommendedName>
        <fullName evidence="3">O-methyltransferase domain-containing protein</fullName>
    </recommendedName>
</protein>
<dbReference type="EMBL" id="MPGH01000014">
    <property type="protein sequence ID" value="OLN96799.1"/>
    <property type="molecule type" value="Genomic_DNA"/>
</dbReference>
<feature type="non-terminal residue" evidence="1">
    <location>
        <position position="294"/>
    </location>
</feature>
<comment type="caution">
    <text evidence="1">The sequence shown here is derived from an EMBL/GenBank/DDBJ whole genome shotgun (WGS) entry which is preliminary data.</text>
</comment>
<name>A0A1Q8S5T9_9PEZI</name>
<dbReference type="SUPFAM" id="SSF53335">
    <property type="entry name" value="S-adenosyl-L-methionine-dependent methyltransferases"/>
    <property type="match status" value="1"/>
</dbReference>
<dbReference type="PANTHER" id="PTHR43712:SF16">
    <property type="entry name" value="O-METHYLTRANSFERASE ELCB"/>
    <property type="match status" value="1"/>
</dbReference>
<dbReference type="STRING" id="708187.A0A1Q8S5T9"/>
<evidence type="ECO:0008006" key="3">
    <source>
        <dbReference type="Google" id="ProtNLM"/>
    </source>
</evidence>
<organism evidence="1 2">
    <name type="scientific">Colletotrichum chlorophyti</name>
    <dbReference type="NCBI Taxonomy" id="708187"/>
    <lineage>
        <taxon>Eukaryota</taxon>
        <taxon>Fungi</taxon>
        <taxon>Dikarya</taxon>
        <taxon>Ascomycota</taxon>
        <taxon>Pezizomycotina</taxon>
        <taxon>Sordariomycetes</taxon>
        <taxon>Hypocreomycetidae</taxon>
        <taxon>Glomerellales</taxon>
        <taxon>Glomerellaceae</taxon>
        <taxon>Colletotrichum</taxon>
    </lineage>
</organism>
<evidence type="ECO:0000313" key="2">
    <source>
        <dbReference type="Proteomes" id="UP000186583"/>
    </source>
</evidence>
<accession>A0A1Q8S5T9</accession>